<name>A0A9N8WA12_9GLOM</name>
<dbReference type="Proteomes" id="UP000789759">
    <property type="component" value="Unassembled WGS sequence"/>
</dbReference>
<sequence>MLDDVQGITNNVNTYAKYDEGHETNDHTDLYNNTNTNIIEKPFTENPHNYWIPSGIMAELTTNIYKGNTLLQSYLRNKNIKFNPLPMDKQIVNQETLLSTRLLTLDALSSLNEIQKDEALKSFIPNTNLPLKMKHEKKNWNVRLCPSFRTTMIQDLSLEKSPKPTINTKTSGKGLENVYPIWQKFFPQHWATTIIRDGYYPIWEHTTILVIIVQQKQAIKTPKLKFIRTSFIRKQTTAPTIGEAVIPSQRKENLAKHSTFNHTN</sequence>
<comment type="caution">
    <text evidence="1">The sequence shown here is derived from an EMBL/GenBank/DDBJ whole genome shotgun (WGS) entry which is preliminary data.</text>
</comment>
<gene>
    <name evidence="1" type="ORF">CPELLU_LOCUS1294</name>
</gene>
<accession>A0A9N8WA12</accession>
<dbReference type="EMBL" id="CAJVQA010000458">
    <property type="protein sequence ID" value="CAG8475900.1"/>
    <property type="molecule type" value="Genomic_DNA"/>
</dbReference>
<dbReference type="AlphaFoldDB" id="A0A9N8WA12"/>
<evidence type="ECO:0000313" key="1">
    <source>
        <dbReference type="EMBL" id="CAG8475900.1"/>
    </source>
</evidence>
<reference evidence="1" key="1">
    <citation type="submission" date="2021-06" db="EMBL/GenBank/DDBJ databases">
        <authorList>
            <person name="Kallberg Y."/>
            <person name="Tangrot J."/>
            <person name="Rosling A."/>
        </authorList>
    </citation>
    <scope>NUCLEOTIDE SEQUENCE</scope>
    <source>
        <strain evidence="1">FL966</strain>
    </source>
</reference>
<protein>
    <submittedName>
        <fullName evidence="1">23971_t:CDS:1</fullName>
    </submittedName>
</protein>
<keyword evidence="2" id="KW-1185">Reference proteome</keyword>
<evidence type="ECO:0000313" key="2">
    <source>
        <dbReference type="Proteomes" id="UP000789759"/>
    </source>
</evidence>
<organism evidence="1 2">
    <name type="scientific">Cetraspora pellucida</name>
    <dbReference type="NCBI Taxonomy" id="1433469"/>
    <lineage>
        <taxon>Eukaryota</taxon>
        <taxon>Fungi</taxon>
        <taxon>Fungi incertae sedis</taxon>
        <taxon>Mucoromycota</taxon>
        <taxon>Glomeromycotina</taxon>
        <taxon>Glomeromycetes</taxon>
        <taxon>Diversisporales</taxon>
        <taxon>Gigasporaceae</taxon>
        <taxon>Cetraspora</taxon>
    </lineage>
</organism>
<proteinExistence type="predicted"/>